<dbReference type="CDD" id="cd18722">
    <property type="entry name" value="PIN_NicB-like"/>
    <property type="match status" value="1"/>
</dbReference>
<dbReference type="Proteomes" id="UP000236738">
    <property type="component" value="Unassembled WGS sequence"/>
</dbReference>
<accession>A0A1H5WML6</accession>
<name>A0A1H5WML6_9FLAO</name>
<dbReference type="Gene3D" id="3.40.50.1010">
    <property type="entry name" value="5'-nuclease"/>
    <property type="match status" value="1"/>
</dbReference>
<keyword evidence="3" id="KW-1185">Reference proteome</keyword>
<dbReference type="RefSeq" id="WP_159969829.1">
    <property type="nucleotide sequence ID" value="NZ_FNUS01000002.1"/>
</dbReference>
<evidence type="ECO:0000313" key="2">
    <source>
        <dbReference type="EMBL" id="SEG00217.1"/>
    </source>
</evidence>
<protein>
    <submittedName>
        <fullName evidence="2">NYN domain-containing protein</fullName>
    </submittedName>
</protein>
<feature type="domain" description="NYN" evidence="1">
    <location>
        <begin position="5"/>
        <end position="169"/>
    </location>
</feature>
<organism evidence="2 3">
    <name type="scientific">Halpernia humi</name>
    <dbReference type="NCBI Taxonomy" id="493375"/>
    <lineage>
        <taxon>Bacteria</taxon>
        <taxon>Pseudomonadati</taxon>
        <taxon>Bacteroidota</taxon>
        <taxon>Flavobacteriia</taxon>
        <taxon>Flavobacteriales</taxon>
        <taxon>Weeksellaceae</taxon>
        <taxon>Chryseobacterium group</taxon>
        <taxon>Halpernia</taxon>
    </lineage>
</organism>
<dbReference type="InterPro" id="IPR021139">
    <property type="entry name" value="NYN"/>
</dbReference>
<dbReference type="OrthoDB" id="9809421at2"/>
<reference evidence="3" key="1">
    <citation type="submission" date="2016-10" db="EMBL/GenBank/DDBJ databases">
        <authorList>
            <person name="Varghese N."/>
            <person name="Submissions S."/>
        </authorList>
    </citation>
    <scope>NUCLEOTIDE SEQUENCE [LARGE SCALE GENOMIC DNA]</scope>
    <source>
        <strain evidence="3">DSM 21580</strain>
    </source>
</reference>
<dbReference type="AlphaFoldDB" id="A0A1H5WML6"/>
<gene>
    <name evidence="2" type="ORF">SAMN05421847_1249</name>
</gene>
<evidence type="ECO:0000259" key="1">
    <source>
        <dbReference type="Pfam" id="PF01936"/>
    </source>
</evidence>
<dbReference type="PANTHER" id="PTHR35458:SF8">
    <property type="entry name" value="SLR0650 PROTEIN"/>
    <property type="match status" value="1"/>
</dbReference>
<evidence type="ECO:0000313" key="3">
    <source>
        <dbReference type="Proteomes" id="UP000236738"/>
    </source>
</evidence>
<dbReference type="InterPro" id="IPR047140">
    <property type="entry name" value="LabA"/>
</dbReference>
<dbReference type="Pfam" id="PF01936">
    <property type="entry name" value="NYN"/>
    <property type="match status" value="1"/>
</dbReference>
<dbReference type="EMBL" id="FNUS01000002">
    <property type="protein sequence ID" value="SEG00217.1"/>
    <property type="molecule type" value="Genomic_DNA"/>
</dbReference>
<sequence>MKKERVIVYIDGFNLYFGLMEAGFDYLRWLNVKLLAENIINSNQILEKVIYFTSRVNGNPDKQKRQSTYLEALEVKNVDIIYGQYNFNTEECKRCGNVWANPKEKMTDVNIATQILIDAFNNKFDMAILISGDSDLVPPLKVINSQFKDKRVFVAFPPKRNSVALKNQSKGSMVIGRKTLKESQLEEAIKNKFGYILTKPNEWS</sequence>
<dbReference type="PANTHER" id="PTHR35458">
    <property type="entry name" value="SLR0755 PROTEIN"/>
    <property type="match status" value="1"/>
</dbReference>
<dbReference type="GO" id="GO:0004540">
    <property type="term" value="F:RNA nuclease activity"/>
    <property type="evidence" value="ECO:0007669"/>
    <property type="project" value="InterPro"/>
</dbReference>
<proteinExistence type="predicted"/>